<name>A0AAX1ND13_9BACT</name>
<dbReference type="GO" id="GO:0043565">
    <property type="term" value="F:sequence-specific DNA binding"/>
    <property type="evidence" value="ECO:0007669"/>
    <property type="project" value="InterPro"/>
</dbReference>
<keyword evidence="5" id="KW-1185">Reference proteome</keyword>
<evidence type="ECO:0000256" key="1">
    <source>
        <dbReference type="ARBA" id="ARBA00023015"/>
    </source>
</evidence>
<dbReference type="Gene3D" id="1.10.10.60">
    <property type="entry name" value="Homeodomain-like"/>
    <property type="match status" value="1"/>
</dbReference>
<dbReference type="RefSeq" id="WP_169661957.1">
    <property type="nucleotide sequence ID" value="NZ_CP076133.1"/>
</dbReference>
<dbReference type="GO" id="GO:0003700">
    <property type="term" value="F:DNA-binding transcription factor activity"/>
    <property type="evidence" value="ECO:0007669"/>
    <property type="project" value="InterPro"/>
</dbReference>
<evidence type="ECO:0000313" key="5">
    <source>
        <dbReference type="Proteomes" id="UP000678679"/>
    </source>
</evidence>
<dbReference type="PROSITE" id="PS01124">
    <property type="entry name" value="HTH_ARAC_FAMILY_2"/>
    <property type="match status" value="1"/>
</dbReference>
<dbReference type="SMART" id="SM00342">
    <property type="entry name" value="HTH_ARAC"/>
    <property type="match status" value="1"/>
</dbReference>
<organism evidence="4 5">
    <name type="scientific">Flammeovirga yaeyamensis</name>
    <dbReference type="NCBI Taxonomy" id="367791"/>
    <lineage>
        <taxon>Bacteria</taxon>
        <taxon>Pseudomonadati</taxon>
        <taxon>Bacteroidota</taxon>
        <taxon>Cytophagia</taxon>
        <taxon>Cytophagales</taxon>
        <taxon>Flammeovirgaceae</taxon>
        <taxon>Flammeovirga</taxon>
    </lineage>
</organism>
<sequence>MKKFKELCKIVNFILWNDVYRINFFGIFNKDKFLEMEDKYTFETSEHTVHGSYEKFAKDLKGTWDGEELNIDTGWCTYRGHSFCFLEEMYVGIFELNSKKPITVKYEPDDGKTYISIRIGFTGSFFSKGDTKKFHNLGVFIYNSSQQFEIELPHGAKYEYVTIRFSVDFFNKFTRENANSKIKALFQNKTPWFHYLPLDVEIENCVRTIIANVDKDKRRDIYFFSKALDIVGIIQEKLEQESTHIKKNIHPEDLKAMMQLKDEYLSNFTEQPNLSELSDEFGMSISKLNRIFKSIFDQPILQFYKQQKVEEVYRQIIYTDKSLTEISMDLNFSDNAHMSNVFKKYYGYAPSELKDKKDTGKLK</sequence>
<dbReference type="AlphaFoldDB" id="A0AAX1ND13"/>
<accession>A0AAX1ND13</accession>
<dbReference type="KEGG" id="fya:KMW28_23490"/>
<dbReference type="Pfam" id="PF12833">
    <property type="entry name" value="HTH_18"/>
    <property type="match status" value="1"/>
</dbReference>
<proteinExistence type="predicted"/>
<dbReference type="PANTHER" id="PTHR47893:SF1">
    <property type="entry name" value="REGULATORY PROTEIN PCHR"/>
    <property type="match status" value="1"/>
</dbReference>
<protein>
    <submittedName>
        <fullName evidence="4">Helix-turn-helix domain-containing protein</fullName>
    </submittedName>
</protein>
<feature type="domain" description="HTH araC/xylS-type" evidence="3">
    <location>
        <begin position="258"/>
        <end position="356"/>
    </location>
</feature>
<dbReference type="InterPro" id="IPR009057">
    <property type="entry name" value="Homeodomain-like_sf"/>
</dbReference>
<dbReference type="EMBL" id="CP076133">
    <property type="protein sequence ID" value="QWG05386.1"/>
    <property type="molecule type" value="Genomic_DNA"/>
</dbReference>
<reference evidence="4 5" key="1">
    <citation type="submission" date="2021-05" db="EMBL/GenBank/DDBJ databases">
        <title>Comparative genomic studies on the polysaccharide-degrading batcterial strains of the Flammeovirga genus.</title>
        <authorList>
            <person name="Zewei F."/>
            <person name="Zheng Z."/>
            <person name="Yu L."/>
            <person name="Ruyue G."/>
            <person name="Yanhong M."/>
            <person name="Yuanyuan C."/>
            <person name="Jingyan G."/>
            <person name="Wenjun H."/>
        </authorList>
    </citation>
    <scope>NUCLEOTIDE SEQUENCE [LARGE SCALE GENOMIC DNA]</scope>
    <source>
        <strain evidence="4 5">NBRC:100898</strain>
    </source>
</reference>
<dbReference type="InterPro" id="IPR018060">
    <property type="entry name" value="HTH_AraC"/>
</dbReference>
<evidence type="ECO:0000259" key="3">
    <source>
        <dbReference type="PROSITE" id="PS01124"/>
    </source>
</evidence>
<gene>
    <name evidence="4" type="ORF">KMW28_23490</name>
</gene>
<dbReference type="InterPro" id="IPR053142">
    <property type="entry name" value="PchR_regulatory_protein"/>
</dbReference>
<dbReference type="SUPFAM" id="SSF46689">
    <property type="entry name" value="Homeodomain-like"/>
    <property type="match status" value="1"/>
</dbReference>
<dbReference type="PANTHER" id="PTHR47893">
    <property type="entry name" value="REGULATORY PROTEIN PCHR"/>
    <property type="match status" value="1"/>
</dbReference>
<keyword evidence="2" id="KW-0804">Transcription</keyword>
<keyword evidence="1" id="KW-0805">Transcription regulation</keyword>
<evidence type="ECO:0000256" key="2">
    <source>
        <dbReference type="ARBA" id="ARBA00023163"/>
    </source>
</evidence>
<evidence type="ECO:0000313" key="4">
    <source>
        <dbReference type="EMBL" id="QWG05386.1"/>
    </source>
</evidence>
<dbReference type="Proteomes" id="UP000678679">
    <property type="component" value="Chromosome 2"/>
</dbReference>